<sequence>MAMFLPSAVPCEGRKYLTRSHFASARAFSPTPPPSGDGLLGTCRALQSLLCVSPVSSPRRPRSDRLQSPLHIQSAPTPRRSQRVVKPQPKPSPPPRGVNKRTRQTYEADDGDVDMPAKEQRDRFSTPKRQKRAPSDLPLGLAIADFESLEESVARQKSRQITPQPDEQPDQPVLPSIETPEEDESSEWTAEDDQKLVEIVLEKLKLSKRDWEECARRIGKDNDSVGRRWRALVGEGNIGLRRGGRTVRGRLDECWRLKKQILRKGYFFSTDRQTDSSNGKNFLSFPDQSIYMCVLINDDYDNNNDGPSLCPSGSQSFMIQ</sequence>
<feature type="region of interest" description="Disordered" evidence="1">
    <location>
        <begin position="154"/>
        <end position="190"/>
    </location>
</feature>
<evidence type="ECO:0000313" key="4">
    <source>
        <dbReference type="Proteomes" id="UP000053958"/>
    </source>
</evidence>
<evidence type="ECO:0000313" key="3">
    <source>
        <dbReference type="EMBL" id="KKA16718.1"/>
    </source>
</evidence>
<feature type="region of interest" description="Disordered" evidence="1">
    <location>
        <begin position="54"/>
        <end position="138"/>
    </location>
</feature>
<dbReference type="EMBL" id="LASV01000741">
    <property type="protein sequence ID" value="KKA16718.1"/>
    <property type="molecule type" value="Genomic_DNA"/>
</dbReference>
<dbReference type="InterPro" id="IPR001005">
    <property type="entry name" value="SANT/Myb"/>
</dbReference>
<dbReference type="CDD" id="cd00167">
    <property type="entry name" value="SANT"/>
    <property type="match status" value="1"/>
</dbReference>
<evidence type="ECO:0000256" key="1">
    <source>
        <dbReference type="SAM" id="MobiDB-lite"/>
    </source>
</evidence>
<dbReference type="RefSeq" id="XP_013323330.1">
    <property type="nucleotide sequence ID" value="XM_013467876.1"/>
</dbReference>
<feature type="domain" description="Myb-like" evidence="2">
    <location>
        <begin position="180"/>
        <end position="233"/>
    </location>
</feature>
<feature type="compositionally biased region" description="Basic and acidic residues" evidence="1">
    <location>
        <begin position="115"/>
        <end position="125"/>
    </location>
</feature>
<dbReference type="PROSITE" id="PS50090">
    <property type="entry name" value="MYB_LIKE"/>
    <property type="match status" value="1"/>
</dbReference>
<organism evidence="3 4">
    <name type="scientific">Rasamsonia emersonii (strain ATCC 16479 / CBS 393.64 / IMI 116815)</name>
    <dbReference type="NCBI Taxonomy" id="1408163"/>
    <lineage>
        <taxon>Eukaryota</taxon>
        <taxon>Fungi</taxon>
        <taxon>Dikarya</taxon>
        <taxon>Ascomycota</taxon>
        <taxon>Pezizomycotina</taxon>
        <taxon>Eurotiomycetes</taxon>
        <taxon>Eurotiomycetidae</taxon>
        <taxon>Eurotiales</taxon>
        <taxon>Trichocomaceae</taxon>
        <taxon>Rasamsonia</taxon>
    </lineage>
</organism>
<protein>
    <recommendedName>
        <fullName evidence="2">Myb-like domain-containing protein</fullName>
    </recommendedName>
</protein>
<comment type="caution">
    <text evidence="3">The sequence shown here is derived from an EMBL/GenBank/DDBJ whole genome shotgun (WGS) entry which is preliminary data.</text>
</comment>
<reference evidence="3 4" key="1">
    <citation type="submission" date="2015-04" db="EMBL/GenBank/DDBJ databases">
        <authorList>
            <person name="Heijne W.H."/>
            <person name="Fedorova N.D."/>
            <person name="Nierman W.C."/>
            <person name="Vollebregt A.W."/>
            <person name="Zhao Z."/>
            <person name="Wu L."/>
            <person name="Kumar M."/>
            <person name="Stam H."/>
            <person name="van den Berg M.A."/>
            <person name="Pel H.J."/>
        </authorList>
    </citation>
    <scope>NUCLEOTIDE SEQUENCE [LARGE SCALE GENOMIC DNA]</scope>
    <source>
        <strain evidence="3 4">CBS 393.64</strain>
    </source>
</reference>
<evidence type="ECO:0000259" key="2">
    <source>
        <dbReference type="PROSITE" id="PS50090"/>
    </source>
</evidence>
<dbReference type="SMART" id="SM00717">
    <property type="entry name" value="SANT"/>
    <property type="match status" value="1"/>
</dbReference>
<keyword evidence="4" id="KW-1185">Reference proteome</keyword>
<proteinExistence type="predicted"/>
<dbReference type="InterPro" id="IPR009057">
    <property type="entry name" value="Homeodomain-like_sf"/>
</dbReference>
<feature type="compositionally biased region" description="Acidic residues" evidence="1">
    <location>
        <begin position="179"/>
        <end position="190"/>
    </location>
</feature>
<dbReference type="AlphaFoldDB" id="A0A0F4YGH7"/>
<name>A0A0F4YGH7_RASE3</name>
<accession>A0A0F4YGH7</accession>
<dbReference type="Proteomes" id="UP000053958">
    <property type="component" value="Unassembled WGS sequence"/>
</dbReference>
<gene>
    <name evidence="3" type="ORF">T310_9672</name>
</gene>
<dbReference type="GeneID" id="25321604"/>
<dbReference type="SUPFAM" id="SSF46689">
    <property type="entry name" value="Homeodomain-like"/>
    <property type="match status" value="1"/>
</dbReference>
<dbReference type="OrthoDB" id="5334491at2759"/>